<dbReference type="InterPro" id="IPR000337">
    <property type="entry name" value="GPCR_3"/>
</dbReference>
<feature type="transmembrane region" description="Helical" evidence="12">
    <location>
        <begin position="804"/>
        <end position="824"/>
    </location>
</feature>
<dbReference type="Gene3D" id="3.40.50.2300">
    <property type="match status" value="2"/>
</dbReference>
<dbReference type="FunFam" id="2.10.50.30:FF:000004">
    <property type="entry name" value="Taste receptor type 1 member 3-like protein"/>
    <property type="match status" value="1"/>
</dbReference>
<keyword evidence="16" id="KW-1185">Reference proteome</keyword>
<dbReference type="InterPro" id="IPR011500">
    <property type="entry name" value="GPCR_3_9-Cys_dom"/>
</dbReference>
<dbReference type="Gene3D" id="2.10.50.30">
    <property type="entry name" value="GPCR, family 3, nine cysteines domain"/>
    <property type="match status" value="1"/>
</dbReference>
<keyword evidence="9" id="KW-0325">Glycoprotein</keyword>
<dbReference type="GO" id="GO:0004930">
    <property type="term" value="F:G protein-coupled receptor activity"/>
    <property type="evidence" value="ECO:0007669"/>
    <property type="project" value="UniProtKB-KW"/>
</dbReference>
<feature type="signal peptide" evidence="13">
    <location>
        <begin position="1"/>
        <end position="18"/>
    </location>
</feature>
<feature type="chain" id="PRO_5034595602" description="G-protein coupled receptors family 3 profile domain-containing protein" evidence="13">
    <location>
        <begin position="19"/>
        <end position="859"/>
    </location>
</feature>
<sequence length="859" mass="97476">MRTLAISVLIFLLRFTRSKKELLSLSAPGNITLGGLFPIHSRVANLNADFSSEPHSSACVNFNEDAFFWMYGMIFAIEEVNRKEIFPGITLGYHIFDTCATTSKAVEATLTFLEEIGNREVPAGQIGTSPLVIIGDGDSAQTIPVAQILSPNSIPQISYGATSSLLSNKQRFQTFLRTVPSDVHQTQAIAKLIVHYDWKWIAIIASDDEYGKNGVANLEPMLEKYGVCIEFTLWITKNTFPHSYKTAIEVVQASTVEVIVAFAIDSDIELLMKELASKKINKTWVATEAWISSHLINIPENADLLEGTVGFDLSSYHLDNFNVHLEKYITSNENNFVQEYWRKQFNCEFGSHIGNISSSRPHCTESNVMNNPSVSHLQDSDAGYVFYAYSAVYTVVHAIKEILNCKLGEGLFADGQCADISTIKPWQVMKYLKNVDFNIYGHHFKFNEDGDPYARYNLKNWQRSSNGKIVMKNVGYYFSEHKSTNNSEIKGNLHFTDTLLWKRNSKKPPVAHCVSSCLPGQKKRYQAFTPYCCYLCISCRNGYFSNQADADNCTQCPQDYWSNVNHTQCVRKIEDYLAWNSPLGIIFEIISAFCLCLTIFAAIIFIQHHDTPVVKASNFHICMLLLFALACCFLSVYTFLGKPNEWTCIARQPFFGISFSLALSCVLVKTLQVIVAFQYNNLLSDTLKQLKQLKLFIIVLLTSIEVVLSVTWYFLVSPHPLKNSQIYPGIIYLQCFDDPMYYFSTIIAYIYLLGFICSILAYLVRKLPENFNEAKFIMFGVFIYFLVWTSFIPTYIVTFGKVRVIVEIFAIVASAFGLLVCIFLQKCYIILLKPDINTVEHIRNSTFSHIIKKKNKNVK</sequence>
<keyword evidence="3 12" id="KW-0812">Transmembrane</keyword>
<dbReference type="PROSITE" id="PS00980">
    <property type="entry name" value="G_PROTEIN_RECEP_F3_2"/>
    <property type="match status" value="1"/>
</dbReference>
<evidence type="ECO:0000256" key="4">
    <source>
        <dbReference type="ARBA" id="ARBA00022729"/>
    </source>
</evidence>
<dbReference type="InterPro" id="IPR000068">
    <property type="entry name" value="GPCR_3_Ca_sens_rcpt-rel"/>
</dbReference>
<dbReference type="GO" id="GO:0050909">
    <property type="term" value="P:sensory perception of taste"/>
    <property type="evidence" value="ECO:0007669"/>
    <property type="project" value="UniProtKB-ARBA"/>
</dbReference>
<keyword evidence="2" id="KW-1003">Cell membrane</keyword>
<comment type="subcellular location">
    <subcellularLocation>
        <location evidence="1">Cell membrane</location>
        <topology evidence="1">Multi-pass membrane protein</topology>
    </subcellularLocation>
</comment>
<keyword evidence="5 12" id="KW-1133">Transmembrane helix</keyword>
<dbReference type="Ensembl" id="ENSEBUT00000015749.1">
    <property type="protein sequence ID" value="ENSEBUP00000015174.1"/>
    <property type="gene ID" value="ENSEBUG00000009557.1"/>
</dbReference>
<evidence type="ECO:0000256" key="9">
    <source>
        <dbReference type="ARBA" id="ARBA00023180"/>
    </source>
</evidence>
<evidence type="ECO:0000256" key="3">
    <source>
        <dbReference type="ARBA" id="ARBA00022692"/>
    </source>
</evidence>
<dbReference type="Pfam" id="PF00003">
    <property type="entry name" value="7tm_3"/>
    <property type="match status" value="1"/>
</dbReference>
<comment type="similarity">
    <text evidence="11">Belongs to the G-protein coupled receptor 3 family. TAS1R subfamily.</text>
</comment>
<keyword evidence="10" id="KW-0807">Transducer</keyword>
<dbReference type="AlphaFoldDB" id="A0A8C4WWC8"/>
<dbReference type="PRINTS" id="PR00592">
    <property type="entry name" value="CASENSINGR"/>
</dbReference>
<dbReference type="InterPro" id="IPR028082">
    <property type="entry name" value="Peripla_BP_I"/>
</dbReference>
<protein>
    <recommendedName>
        <fullName evidence="14">G-protein coupled receptors family 3 profile domain-containing protein</fullName>
    </recommendedName>
</protein>
<dbReference type="PRINTS" id="PR00248">
    <property type="entry name" value="GPCRMGR"/>
</dbReference>
<dbReference type="GO" id="GO:0005886">
    <property type="term" value="C:plasma membrane"/>
    <property type="evidence" value="ECO:0007669"/>
    <property type="project" value="UniProtKB-SubCell"/>
</dbReference>
<evidence type="ECO:0000256" key="8">
    <source>
        <dbReference type="ARBA" id="ARBA00023170"/>
    </source>
</evidence>
<evidence type="ECO:0000256" key="12">
    <source>
        <dbReference type="SAM" id="Phobius"/>
    </source>
</evidence>
<feature type="transmembrane region" description="Helical" evidence="12">
    <location>
        <begin position="695"/>
        <end position="715"/>
    </location>
</feature>
<keyword evidence="4 13" id="KW-0732">Signal</keyword>
<keyword evidence="6" id="KW-0297">G-protein coupled receptor</keyword>
<dbReference type="GeneTree" id="ENSGT01150000286997"/>
<dbReference type="Proteomes" id="UP000694388">
    <property type="component" value="Unplaced"/>
</dbReference>
<dbReference type="PROSITE" id="PS50259">
    <property type="entry name" value="G_PROTEIN_RECEP_F3_4"/>
    <property type="match status" value="1"/>
</dbReference>
<evidence type="ECO:0000256" key="13">
    <source>
        <dbReference type="SAM" id="SignalP"/>
    </source>
</evidence>
<evidence type="ECO:0000256" key="7">
    <source>
        <dbReference type="ARBA" id="ARBA00023136"/>
    </source>
</evidence>
<evidence type="ECO:0000256" key="6">
    <source>
        <dbReference type="ARBA" id="ARBA00023040"/>
    </source>
</evidence>
<dbReference type="InterPro" id="IPR017978">
    <property type="entry name" value="GPCR_3_C"/>
</dbReference>
<dbReference type="InterPro" id="IPR017979">
    <property type="entry name" value="GPCR_3_CS"/>
</dbReference>
<dbReference type="PANTHER" id="PTHR24061:SF422">
    <property type="entry name" value="G-PROTEIN COUPLED RECEPTORS FAMILY 3 PROFILE DOMAIN-CONTAINING PROTEIN"/>
    <property type="match status" value="1"/>
</dbReference>
<accession>A0A8C4WWC8</accession>
<evidence type="ECO:0000256" key="11">
    <source>
        <dbReference type="ARBA" id="ARBA00038492"/>
    </source>
</evidence>
<dbReference type="Pfam" id="PF01094">
    <property type="entry name" value="ANF_receptor"/>
    <property type="match status" value="1"/>
</dbReference>
<feature type="transmembrane region" description="Helical" evidence="12">
    <location>
        <begin position="741"/>
        <end position="764"/>
    </location>
</feature>
<proteinExistence type="inferred from homology"/>
<evidence type="ECO:0000256" key="10">
    <source>
        <dbReference type="ARBA" id="ARBA00023224"/>
    </source>
</evidence>
<evidence type="ECO:0000313" key="15">
    <source>
        <dbReference type="Ensembl" id="ENSEBUP00000015174.1"/>
    </source>
</evidence>
<feature type="transmembrane region" description="Helical" evidence="12">
    <location>
        <begin position="583"/>
        <end position="606"/>
    </location>
</feature>
<feature type="transmembrane region" description="Helical" evidence="12">
    <location>
        <begin position="618"/>
        <end position="640"/>
    </location>
</feature>
<feature type="transmembrane region" description="Helical" evidence="12">
    <location>
        <begin position="652"/>
        <end position="675"/>
    </location>
</feature>
<evidence type="ECO:0000259" key="14">
    <source>
        <dbReference type="PROSITE" id="PS50259"/>
    </source>
</evidence>
<evidence type="ECO:0000256" key="1">
    <source>
        <dbReference type="ARBA" id="ARBA00004651"/>
    </source>
</evidence>
<dbReference type="PANTHER" id="PTHR24061">
    <property type="entry name" value="CALCIUM-SENSING RECEPTOR-RELATED"/>
    <property type="match status" value="1"/>
</dbReference>
<dbReference type="InterPro" id="IPR001828">
    <property type="entry name" value="ANF_lig-bd_rcpt"/>
</dbReference>
<organism evidence="15 16">
    <name type="scientific">Eptatretus burgeri</name>
    <name type="common">Inshore hagfish</name>
    <dbReference type="NCBI Taxonomy" id="7764"/>
    <lineage>
        <taxon>Eukaryota</taxon>
        <taxon>Metazoa</taxon>
        <taxon>Chordata</taxon>
        <taxon>Craniata</taxon>
        <taxon>Vertebrata</taxon>
        <taxon>Cyclostomata</taxon>
        <taxon>Myxini</taxon>
        <taxon>Myxiniformes</taxon>
        <taxon>Myxinidae</taxon>
        <taxon>Eptatretinae</taxon>
        <taxon>Eptatretus</taxon>
    </lineage>
</organism>
<dbReference type="SUPFAM" id="SSF53822">
    <property type="entry name" value="Periplasmic binding protein-like I"/>
    <property type="match status" value="1"/>
</dbReference>
<evidence type="ECO:0000256" key="5">
    <source>
        <dbReference type="ARBA" id="ARBA00022989"/>
    </source>
</evidence>
<evidence type="ECO:0000313" key="16">
    <source>
        <dbReference type="Proteomes" id="UP000694388"/>
    </source>
</evidence>
<keyword evidence="8" id="KW-0675">Receptor</keyword>
<evidence type="ECO:0000256" key="2">
    <source>
        <dbReference type="ARBA" id="ARBA00022475"/>
    </source>
</evidence>
<dbReference type="Pfam" id="PF07562">
    <property type="entry name" value="NCD3G"/>
    <property type="match status" value="1"/>
</dbReference>
<reference evidence="15" key="2">
    <citation type="submission" date="2025-09" db="UniProtKB">
        <authorList>
            <consortium name="Ensembl"/>
        </authorList>
    </citation>
    <scope>IDENTIFICATION</scope>
</reference>
<feature type="transmembrane region" description="Helical" evidence="12">
    <location>
        <begin position="776"/>
        <end position="798"/>
    </location>
</feature>
<keyword evidence="7 12" id="KW-0472">Membrane</keyword>
<dbReference type="OMA" id="GQCADIS"/>
<feature type="domain" description="G-protein coupled receptors family 3 profile" evidence="14">
    <location>
        <begin position="583"/>
        <end position="846"/>
    </location>
</feature>
<name>A0A8C4WWC8_EPTBU</name>
<dbReference type="FunFam" id="3.40.50.2300:FF:000016">
    <property type="entry name" value="Taste 1 receptor member 2"/>
    <property type="match status" value="1"/>
</dbReference>
<dbReference type="InterPro" id="IPR038550">
    <property type="entry name" value="GPCR_3_9-Cys_sf"/>
</dbReference>
<reference evidence="15" key="1">
    <citation type="submission" date="2025-08" db="UniProtKB">
        <authorList>
            <consortium name="Ensembl"/>
        </authorList>
    </citation>
    <scope>IDENTIFICATION</scope>
</reference>